<proteinExistence type="predicted"/>
<dbReference type="STRING" id="228230.RMCC_2616"/>
<evidence type="ECO:0000256" key="1">
    <source>
        <dbReference type="SAM" id="MobiDB-lite"/>
    </source>
</evidence>
<organism evidence="2 3">
    <name type="scientific">Mycolicibacterium canariasense</name>
    <name type="common">Mycobacterium canariasense</name>
    <dbReference type="NCBI Taxonomy" id="228230"/>
    <lineage>
        <taxon>Bacteria</taxon>
        <taxon>Bacillati</taxon>
        <taxon>Actinomycetota</taxon>
        <taxon>Actinomycetes</taxon>
        <taxon>Mycobacteriales</taxon>
        <taxon>Mycobacteriaceae</taxon>
        <taxon>Mycolicibacterium</taxon>
    </lineage>
</organism>
<sequence length="111" mass="12215">MTERYARQCDHRALPHPSQDRLSQSQRRLASARRMPALDCGCSPDPWLCHCTEPPLSTRAVNGWRDAANYLLAQGKTPLLPVEVLQALWRRGGADGALAEELHSLSGGEVA</sequence>
<reference evidence="3" key="2">
    <citation type="submission" date="2016-02" db="EMBL/GenBank/DDBJ databases">
        <title>Draft genome sequence of five rapidly growing Mycobacterium species.</title>
        <authorList>
            <person name="Katahira K."/>
            <person name="Gotou Y."/>
            <person name="Iida K."/>
            <person name="Ogura Y."/>
            <person name="Hayashi T."/>
        </authorList>
    </citation>
    <scope>NUCLEOTIDE SEQUENCE [LARGE SCALE GENOMIC DNA]</scope>
    <source>
        <strain evidence="3">JCM15298</strain>
    </source>
</reference>
<dbReference type="Proteomes" id="UP000069443">
    <property type="component" value="Unassembled WGS sequence"/>
</dbReference>
<feature type="compositionally biased region" description="Low complexity" evidence="1">
    <location>
        <begin position="21"/>
        <end position="30"/>
    </location>
</feature>
<feature type="compositionally biased region" description="Basic and acidic residues" evidence="1">
    <location>
        <begin position="1"/>
        <end position="13"/>
    </location>
</feature>
<protein>
    <submittedName>
        <fullName evidence="2">Uncharacterized protein</fullName>
    </submittedName>
</protein>
<evidence type="ECO:0000313" key="3">
    <source>
        <dbReference type="Proteomes" id="UP000069443"/>
    </source>
</evidence>
<keyword evidence="3" id="KW-1185">Reference proteome</keyword>
<gene>
    <name evidence="2" type="ORF">RMCC_2616</name>
</gene>
<dbReference type="EMBL" id="BCSY01000042">
    <property type="protein sequence ID" value="GAS95650.1"/>
    <property type="molecule type" value="Genomic_DNA"/>
</dbReference>
<feature type="region of interest" description="Disordered" evidence="1">
    <location>
        <begin position="1"/>
        <end position="30"/>
    </location>
</feature>
<name>A0A100WCM7_MYCCR</name>
<dbReference type="AlphaFoldDB" id="A0A100WCM7"/>
<comment type="caution">
    <text evidence="2">The sequence shown here is derived from an EMBL/GenBank/DDBJ whole genome shotgun (WGS) entry which is preliminary data.</text>
</comment>
<accession>A0A100WCM7</accession>
<reference evidence="3" key="1">
    <citation type="journal article" date="2016" name="Genome Announc.">
        <title>Draft Genome Sequences of Five Rapidly Growing Mycobacterium Species, M. thermoresistibile, M. fortuitum subsp. acetamidolyticum, M. canariasense, M. brisbanense, and M. novocastrense.</title>
        <authorList>
            <person name="Katahira K."/>
            <person name="Ogura Y."/>
            <person name="Gotoh Y."/>
            <person name="Hayashi T."/>
        </authorList>
    </citation>
    <scope>NUCLEOTIDE SEQUENCE [LARGE SCALE GENOMIC DNA]</scope>
    <source>
        <strain evidence="3">JCM15298</strain>
    </source>
</reference>
<evidence type="ECO:0000313" key="2">
    <source>
        <dbReference type="EMBL" id="GAS95650.1"/>
    </source>
</evidence>